<dbReference type="AlphaFoldDB" id="A0A835GVH3"/>
<feature type="compositionally biased region" description="Acidic residues" evidence="1">
    <location>
        <begin position="21"/>
        <end position="31"/>
    </location>
</feature>
<dbReference type="EMBL" id="JADFTS010000009">
    <property type="protein sequence ID" value="KAF9588286.1"/>
    <property type="molecule type" value="Genomic_DNA"/>
</dbReference>
<reference evidence="2 3" key="1">
    <citation type="submission" date="2020-10" db="EMBL/GenBank/DDBJ databases">
        <title>The Coptis chinensis genome and diversification of protoberbering-type alkaloids.</title>
        <authorList>
            <person name="Wang B."/>
            <person name="Shu S."/>
            <person name="Song C."/>
            <person name="Liu Y."/>
        </authorList>
    </citation>
    <scope>NUCLEOTIDE SEQUENCE [LARGE SCALE GENOMIC DNA]</scope>
    <source>
        <strain evidence="2">HL-2020</strain>
        <tissue evidence="2">Leaf</tissue>
    </source>
</reference>
<proteinExistence type="predicted"/>
<evidence type="ECO:0000313" key="2">
    <source>
        <dbReference type="EMBL" id="KAF9588286.1"/>
    </source>
</evidence>
<name>A0A835GVH3_9MAGN</name>
<sequence>QAHNDSPSQTEPVYALSSSESENDPWDDMSDLESCLGAEEDGDLTDKEKKLLHLVDMDFHVDEASSAIDVCGGNNMDDKTIDKKLKACVTGGTGYMASLLIKHLLQKVMLSTLLLET</sequence>
<keyword evidence="3" id="KW-1185">Reference proteome</keyword>
<gene>
    <name evidence="2" type="ORF">IFM89_008703</name>
</gene>
<feature type="compositionally biased region" description="Polar residues" evidence="1">
    <location>
        <begin position="1"/>
        <end position="20"/>
    </location>
</feature>
<accession>A0A835GVH3</accession>
<feature type="region of interest" description="Disordered" evidence="1">
    <location>
        <begin position="1"/>
        <end position="33"/>
    </location>
</feature>
<protein>
    <submittedName>
        <fullName evidence="2">Uncharacterized protein</fullName>
    </submittedName>
</protein>
<feature type="non-terminal residue" evidence="2">
    <location>
        <position position="117"/>
    </location>
</feature>
<organism evidence="2 3">
    <name type="scientific">Coptis chinensis</name>
    <dbReference type="NCBI Taxonomy" id="261450"/>
    <lineage>
        <taxon>Eukaryota</taxon>
        <taxon>Viridiplantae</taxon>
        <taxon>Streptophyta</taxon>
        <taxon>Embryophyta</taxon>
        <taxon>Tracheophyta</taxon>
        <taxon>Spermatophyta</taxon>
        <taxon>Magnoliopsida</taxon>
        <taxon>Ranunculales</taxon>
        <taxon>Ranunculaceae</taxon>
        <taxon>Coptidoideae</taxon>
        <taxon>Coptis</taxon>
    </lineage>
</organism>
<evidence type="ECO:0000313" key="3">
    <source>
        <dbReference type="Proteomes" id="UP000631114"/>
    </source>
</evidence>
<comment type="caution">
    <text evidence="2">The sequence shown here is derived from an EMBL/GenBank/DDBJ whole genome shotgun (WGS) entry which is preliminary data.</text>
</comment>
<dbReference type="Proteomes" id="UP000631114">
    <property type="component" value="Unassembled WGS sequence"/>
</dbReference>
<evidence type="ECO:0000256" key="1">
    <source>
        <dbReference type="SAM" id="MobiDB-lite"/>
    </source>
</evidence>